<dbReference type="RefSeq" id="WP_012349581.1">
    <property type="nucleotide sequence ID" value="NC_010525.1"/>
</dbReference>
<dbReference type="KEGG" id="tne:Tneu_0205"/>
<accession>B1YAT1</accession>
<dbReference type="eggNOG" id="arCOG05484">
    <property type="taxonomic scope" value="Archaea"/>
</dbReference>
<evidence type="ECO:0000313" key="1">
    <source>
        <dbReference type="EMBL" id="ACB39160.1"/>
    </source>
</evidence>
<organism evidence="1 2">
    <name type="scientific">Pyrobaculum neutrophilum (strain DSM 2338 / JCM 9278 / NBRC 100436 / V24Sta)</name>
    <name type="common">Thermoproteus neutrophilus</name>
    <dbReference type="NCBI Taxonomy" id="444157"/>
    <lineage>
        <taxon>Archaea</taxon>
        <taxon>Thermoproteota</taxon>
        <taxon>Thermoprotei</taxon>
        <taxon>Thermoproteales</taxon>
        <taxon>Thermoproteaceae</taxon>
        <taxon>Pyrobaculum</taxon>
    </lineage>
</organism>
<dbReference type="AlphaFoldDB" id="B1YAT1"/>
<evidence type="ECO:0000313" key="2">
    <source>
        <dbReference type="Proteomes" id="UP000001694"/>
    </source>
</evidence>
<sequence length="130" mass="13976">MEKIANWVDAFNNIARNENNFHSFLIERGENSLDATLTLEEVGHVGGCIGGAFAAATLTMREGKATLEISTGNYRKCPTEAGYVADYAKTSVERLDLGGDPELISYVKSLKNEGDFIALLEAVIQSAASS</sequence>
<gene>
    <name evidence="1" type="ordered locus">Tneu_0205</name>
</gene>
<dbReference type="EMBL" id="CP001014">
    <property type="protein sequence ID" value="ACB39160.1"/>
    <property type="molecule type" value="Genomic_DNA"/>
</dbReference>
<dbReference type="GeneID" id="6164985"/>
<reference evidence="1" key="1">
    <citation type="submission" date="2008-03" db="EMBL/GenBank/DDBJ databases">
        <title>Complete sequence of Thermoproteus neutrophilus V24Sta.</title>
        <authorList>
            <consortium name="US DOE Joint Genome Institute"/>
            <person name="Copeland A."/>
            <person name="Lucas S."/>
            <person name="Lapidus A."/>
            <person name="Glavina del Rio T."/>
            <person name="Dalin E."/>
            <person name="Tice H."/>
            <person name="Bruce D."/>
            <person name="Goodwin L."/>
            <person name="Pitluck S."/>
            <person name="Sims D."/>
            <person name="Brettin T."/>
            <person name="Detter J.C."/>
            <person name="Han C."/>
            <person name="Kuske C.R."/>
            <person name="Schmutz J."/>
            <person name="Larimer F."/>
            <person name="Land M."/>
            <person name="Hauser L."/>
            <person name="Kyrpides N."/>
            <person name="Mikhailova N."/>
            <person name="Biddle J.F."/>
            <person name="Zhang Z."/>
            <person name="Fitz-Gibbon S.T."/>
            <person name="Lowe T.M."/>
            <person name="Saltikov C."/>
            <person name="House C.H."/>
            <person name="Richardson P."/>
        </authorList>
    </citation>
    <scope>NUCLEOTIDE SEQUENCE [LARGE SCALE GENOMIC DNA]</scope>
    <source>
        <strain evidence="1">V24Sta</strain>
    </source>
</reference>
<proteinExistence type="predicted"/>
<dbReference type="Proteomes" id="UP000001694">
    <property type="component" value="Chromosome"/>
</dbReference>
<keyword evidence="2" id="KW-1185">Reference proteome</keyword>
<name>B1YAT1_PYRNV</name>
<dbReference type="HOGENOM" id="CLU_1912419_0_0_2"/>
<dbReference type="OrthoDB" id="27862at2157"/>
<protein>
    <submittedName>
        <fullName evidence="1">Uncharacterized protein</fullName>
    </submittedName>
</protein>